<evidence type="ECO:0000259" key="7">
    <source>
        <dbReference type="Pfam" id="PF03958"/>
    </source>
</evidence>
<dbReference type="InterPro" id="IPR049034">
    <property type="entry name" value="T3S_SPI-1_N0"/>
</dbReference>
<organism evidence="9 10">
    <name type="scientific">Pseudomonas chlororaphis</name>
    <dbReference type="NCBI Taxonomy" id="587753"/>
    <lineage>
        <taxon>Bacteria</taxon>
        <taxon>Pseudomonadati</taxon>
        <taxon>Pseudomonadota</taxon>
        <taxon>Gammaproteobacteria</taxon>
        <taxon>Pseudomonadales</taxon>
        <taxon>Pseudomonadaceae</taxon>
        <taxon>Pseudomonas</taxon>
    </lineage>
</organism>
<comment type="function">
    <text evidence="3">Component of the type III secretion system (T3SS), also called injectisome, which is used to inject bacterial effector proteins into eukaryotic host cells. Forms a ring-shaped multimeric structure with an apparent central pore in the outer membrane.</text>
</comment>
<comment type="subunit">
    <text evidence="3">The core secretion machinery of the T3SS is composed of approximately 20 different proteins, including cytoplasmic components, a base, an export apparatus and a needle. This subunit is part of the base, which anchors the injectisome in the bacterial cell envelope. Forms a stable homooligomeric complex.</text>
</comment>
<evidence type="ECO:0000259" key="6">
    <source>
        <dbReference type="Pfam" id="PF00263"/>
    </source>
</evidence>
<comment type="caution">
    <text evidence="9">The sequence shown here is derived from an EMBL/GenBank/DDBJ whole genome shotgun (WGS) entry which is preliminary data.</text>
</comment>
<dbReference type="Pfam" id="PF03958">
    <property type="entry name" value="Secretin_N"/>
    <property type="match status" value="2"/>
</dbReference>
<keyword evidence="3" id="KW-0998">Cell outer membrane</keyword>
<accession>A0A1Q8EMM4</accession>
<feature type="domain" description="NolW-like" evidence="7">
    <location>
        <begin position="109"/>
        <end position="169"/>
    </location>
</feature>
<dbReference type="Proteomes" id="UP000185578">
    <property type="component" value="Unassembled WGS sequence"/>
</dbReference>
<dbReference type="Pfam" id="PF00263">
    <property type="entry name" value="Secretin"/>
    <property type="match status" value="1"/>
</dbReference>
<evidence type="ECO:0000313" key="10">
    <source>
        <dbReference type="Proteomes" id="UP000185578"/>
    </source>
</evidence>
<dbReference type="RefSeq" id="WP_075120832.1">
    <property type="nucleotide sequence ID" value="NZ_MSCT01000018.1"/>
</dbReference>
<dbReference type="InterPro" id="IPR038591">
    <property type="entry name" value="NolW-like_sf"/>
</dbReference>
<dbReference type="GO" id="GO:0030254">
    <property type="term" value="P:protein secretion by the type III secretion system"/>
    <property type="evidence" value="ECO:0007669"/>
    <property type="project" value="UniProtKB-UniRule"/>
</dbReference>
<dbReference type="Gene3D" id="3.30.1370.120">
    <property type="match status" value="2"/>
</dbReference>
<evidence type="ECO:0000313" key="9">
    <source>
        <dbReference type="EMBL" id="OLF53052.1"/>
    </source>
</evidence>
<dbReference type="HAMAP" id="MF_02219">
    <property type="entry name" value="Type_III_secretin"/>
    <property type="match status" value="1"/>
</dbReference>
<dbReference type="PRINTS" id="PR01337">
    <property type="entry name" value="TYPE3OMGPROT"/>
</dbReference>
<evidence type="ECO:0000256" key="2">
    <source>
        <dbReference type="ARBA" id="ARBA00022729"/>
    </source>
</evidence>
<proteinExistence type="inferred from homology"/>
<keyword evidence="3 4" id="KW-0813">Transport</keyword>
<dbReference type="InterPro" id="IPR050810">
    <property type="entry name" value="Bact_Secretion_Sys_Channel"/>
</dbReference>
<keyword evidence="3" id="KW-0472">Membrane</keyword>
<sequence precursor="true">MRWLGGCLAGVAVLCVTLGANGAIAPQDAPAFFLNTRGAKLADVLRDLGANYRVPVIVSPQIGESFIGRLDGGTPEQTLEHLAQLYQLAWYYDGQTIHVYKAQEVGSQLLTPAYLPVQTLMAQLQSTGILDKRYCRVRSVPSSNALEVQGVPACMERVSRLAEGLDQQKFNRERNQEAVELFALKYAAAADTQYTYRNQQVVVPGVVSVLKDMAQGRTLPLNENQGEPSADDRSLPMFSADPRQNAVLVRDRKLNLPLYTDLIARLDHKPSLVEISVAIIDVNSQDLGALGIDWSGGARIGSVGVSLNTGEGFDSGNFSTVIANTGNFMIRLNALEQNAKARVLSRPSVVTLNNMQAILDRNITFYTKLVAENVAKLESISAGSLLRVTPRVIGEGSRQEVMLTLIIQDGRQTSPISQREPLPQTLNSEISTHALLKAGQALLLGGFVQDEESESVRKIPLLGDIPFIGRFFRSTQKINRQTVRLFLIKADPWHQP</sequence>
<name>A0A1Q8EMM4_9PSED</name>
<feature type="domain" description="NolW-like" evidence="7">
    <location>
        <begin position="179"/>
        <end position="269"/>
    </location>
</feature>
<keyword evidence="3" id="KW-0653">Protein transport</keyword>
<dbReference type="PANTHER" id="PTHR30332:SF4">
    <property type="entry name" value="TYPE 3 SECRETION SYSTEM SECRETIN"/>
    <property type="match status" value="1"/>
</dbReference>
<dbReference type="PANTHER" id="PTHR30332">
    <property type="entry name" value="PROBABLE GENERAL SECRETION PATHWAY PROTEIN D"/>
    <property type="match status" value="1"/>
</dbReference>
<evidence type="ECO:0000256" key="3">
    <source>
        <dbReference type="HAMAP-Rule" id="MF_02219"/>
    </source>
</evidence>
<evidence type="ECO:0000256" key="4">
    <source>
        <dbReference type="RuleBase" id="RU004004"/>
    </source>
</evidence>
<comment type="subcellular location">
    <subcellularLocation>
        <location evidence="1 3 4">Cell outer membrane</location>
    </subcellularLocation>
</comment>
<feature type="chain" id="PRO_5026392740" description="Type 3 secretion system secretin" evidence="3">
    <location>
        <begin position="23"/>
        <end position="496"/>
    </location>
</feature>
<dbReference type="InterPro" id="IPR003522">
    <property type="entry name" value="T3SS_OM_pore_YscC"/>
</dbReference>
<keyword evidence="3" id="KW-0811">Translocation</keyword>
<dbReference type="OrthoDB" id="9779724at2"/>
<dbReference type="InterPro" id="IPR005644">
    <property type="entry name" value="NolW-like"/>
</dbReference>
<gene>
    <name evidence="3" type="primary">sctC</name>
    <name evidence="9" type="ORF">BTN82_20015</name>
</gene>
<dbReference type="GO" id="GO:0009279">
    <property type="term" value="C:cell outer membrane"/>
    <property type="evidence" value="ECO:0007669"/>
    <property type="project" value="UniProtKB-SubCell"/>
</dbReference>
<feature type="region of interest" description="Disordered" evidence="5">
    <location>
        <begin position="218"/>
        <end position="237"/>
    </location>
</feature>
<feature type="domain" description="SPI-1 type 3 secretion system secretin N0" evidence="8">
    <location>
        <begin position="40"/>
        <end position="100"/>
    </location>
</feature>
<keyword evidence="2 3" id="KW-0732">Signal</keyword>
<protein>
    <recommendedName>
        <fullName evidence="3">Type 3 secretion system secretin</fullName>
        <shortName evidence="3">T3SS secretin</shortName>
    </recommendedName>
</protein>
<feature type="signal peptide" evidence="3">
    <location>
        <begin position="1"/>
        <end position="22"/>
    </location>
</feature>
<dbReference type="Gene3D" id="3.55.50.30">
    <property type="match status" value="1"/>
</dbReference>
<dbReference type="AlphaFoldDB" id="A0A1Q8EMM4"/>
<dbReference type="NCBIfam" id="TIGR02516">
    <property type="entry name" value="type_III_yscC"/>
    <property type="match status" value="1"/>
</dbReference>
<comment type="similarity">
    <text evidence="3">Belongs to the bacterial secretin family. T3SS SctC subfamily.</text>
</comment>
<dbReference type="GO" id="GO:0030257">
    <property type="term" value="C:type III protein secretion system complex"/>
    <property type="evidence" value="ECO:0007669"/>
    <property type="project" value="UniProtKB-UniRule"/>
</dbReference>
<evidence type="ECO:0000256" key="5">
    <source>
        <dbReference type="SAM" id="MobiDB-lite"/>
    </source>
</evidence>
<dbReference type="EMBL" id="MSCT01000018">
    <property type="protein sequence ID" value="OLF53052.1"/>
    <property type="molecule type" value="Genomic_DNA"/>
</dbReference>
<dbReference type="InterPro" id="IPR004846">
    <property type="entry name" value="T2SS/T3SS_dom"/>
</dbReference>
<dbReference type="GO" id="GO:0015627">
    <property type="term" value="C:type II protein secretion system complex"/>
    <property type="evidence" value="ECO:0007669"/>
    <property type="project" value="TreeGrafter"/>
</dbReference>
<reference evidence="9 10" key="1">
    <citation type="submission" date="2016-12" db="EMBL/GenBank/DDBJ databases">
        <authorList>
            <person name="Song W.-J."/>
            <person name="Kurnit D.M."/>
        </authorList>
    </citation>
    <scope>NUCLEOTIDE SEQUENCE [LARGE SCALE GENOMIC DNA]</scope>
    <source>
        <strain evidence="9 10">PCL1601</strain>
    </source>
</reference>
<dbReference type="NCBIfam" id="NF011873">
    <property type="entry name" value="PRK15346.1"/>
    <property type="match status" value="1"/>
</dbReference>
<evidence type="ECO:0000256" key="1">
    <source>
        <dbReference type="ARBA" id="ARBA00004442"/>
    </source>
</evidence>
<evidence type="ECO:0000259" key="8">
    <source>
        <dbReference type="Pfam" id="PF21304"/>
    </source>
</evidence>
<dbReference type="Pfam" id="PF21304">
    <property type="entry name" value="T3S_SPI-1_N0"/>
    <property type="match status" value="1"/>
</dbReference>
<feature type="domain" description="Type II/III secretion system secretin-like" evidence="6">
    <location>
        <begin position="334"/>
        <end position="490"/>
    </location>
</feature>